<keyword evidence="2" id="KW-1185">Reference proteome</keyword>
<dbReference type="EMBL" id="CM047738">
    <property type="protein sequence ID" value="KAJ0045098.1"/>
    <property type="molecule type" value="Genomic_DNA"/>
</dbReference>
<protein>
    <submittedName>
        <fullName evidence="1">Uncharacterized protein</fullName>
    </submittedName>
</protein>
<organism evidence="1 2">
    <name type="scientific">Pistacia integerrima</name>
    <dbReference type="NCBI Taxonomy" id="434235"/>
    <lineage>
        <taxon>Eukaryota</taxon>
        <taxon>Viridiplantae</taxon>
        <taxon>Streptophyta</taxon>
        <taxon>Embryophyta</taxon>
        <taxon>Tracheophyta</taxon>
        <taxon>Spermatophyta</taxon>
        <taxon>Magnoliopsida</taxon>
        <taxon>eudicotyledons</taxon>
        <taxon>Gunneridae</taxon>
        <taxon>Pentapetalae</taxon>
        <taxon>rosids</taxon>
        <taxon>malvids</taxon>
        <taxon>Sapindales</taxon>
        <taxon>Anacardiaceae</taxon>
        <taxon>Pistacia</taxon>
    </lineage>
</organism>
<comment type="caution">
    <text evidence="1">The sequence shown here is derived from an EMBL/GenBank/DDBJ whole genome shotgun (WGS) entry which is preliminary data.</text>
</comment>
<proteinExistence type="predicted"/>
<evidence type="ECO:0000313" key="1">
    <source>
        <dbReference type="EMBL" id="KAJ0045098.1"/>
    </source>
</evidence>
<evidence type="ECO:0000313" key="2">
    <source>
        <dbReference type="Proteomes" id="UP001163603"/>
    </source>
</evidence>
<accession>A0ACC0Z4L1</accession>
<dbReference type="Proteomes" id="UP001163603">
    <property type="component" value="Chromosome 3"/>
</dbReference>
<name>A0ACC0Z4L1_9ROSI</name>
<reference evidence="2" key="1">
    <citation type="journal article" date="2023" name="G3 (Bethesda)">
        <title>Genome assembly and association tests identify interacting loci associated with vigor, precocity, and sex in interspecific pistachio rootstocks.</title>
        <authorList>
            <person name="Palmer W."/>
            <person name="Jacygrad E."/>
            <person name="Sagayaradj S."/>
            <person name="Cavanaugh K."/>
            <person name="Han R."/>
            <person name="Bertier L."/>
            <person name="Beede B."/>
            <person name="Kafkas S."/>
            <person name="Golino D."/>
            <person name="Preece J."/>
            <person name="Michelmore R."/>
        </authorList>
    </citation>
    <scope>NUCLEOTIDE SEQUENCE [LARGE SCALE GENOMIC DNA]</scope>
</reference>
<sequence>MIYLLFTIVLTEMSLILILLFRNPLRNLLVMGLDLLKQGTGPLIARTVGATVVVVFTSTLFTAMEIQKRSKDGGVINPTDEVLMANLLLQSSLMGFSLFLALMVDRLHYYIKEVHLVRRQLERAMNINKDHEESKKAKVSQLDSEDKS</sequence>
<gene>
    <name evidence="1" type="ORF">Pint_04089</name>
</gene>